<gene>
    <name evidence="1" type="ORF">TIFTF001_007228</name>
</gene>
<accession>A0AA87ZT05</accession>
<organism evidence="1 2">
    <name type="scientific">Ficus carica</name>
    <name type="common">Common fig</name>
    <dbReference type="NCBI Taxonomy" id="3494"/>
    <lineage>
        <taxon>Eukaryota</taxon>
        <taxon>Viridiplantae</taxon>
        <taxon>Streptophyta</taxon>
        <taxon>Embryophyta</taxon>
        <taxon>Tracheophyta</taxon>
        <taxon>Spermatophyta</taxon>
        <taxon>Magnoliopsida</taxon>
        <taxon>eudicotyledons</taxon>
        <taxon>Gunneridae</taxon>
        <taxon>Pentapetalae</taxon>
        <taxon>rosids</taxon>
        <taxon>fabids</taxon>
        <taxon>Rosales</taxon>
        <taxon>Moraceae</taxon>
        <taxon>Ficeae</taxon>
        <taxon>Ficus</taxon>
    </lineage>
</organism>
<proteinExistence type="predicted"/>
<dbReference type="EMBL" id="BTGU01000007">
    <property type="protein sequence ID" value="GMN37935.1"/>
    <property type="molecule type" value="Genomic_DNA"/>
</dbReference>
<dbReference type="AlphaFoldDB" id="A0AA87ZT05"/>
<name>A0AA87ZT05_FICCA</name>
<comment type="caution">
    <text evidence="1">The sequence shown here is derived from an EMBL/GenBank/DDBJ whole genome shotgun (WGS) entry which is preliminary data.</text>
</comment>
<evidence type="ECO:0000313" key="1">
    <source>
        <dbReference type="EMBL" id="GMN37935.1"/>
    </source>
</evidence>
<reference evidence="1" key="1">
    <citation type="submission" date="2023-07" db="EMBL/GenBank/DDBJ databases">
        <title>draft genome sequence of fig (Ficus carica).</title>
        <authorList>
            <person name="Takahashi T."/>
            <person name="Nishimura K."/>
        </authorList>
    </citation>
    <scope>NUCLEOTIDE SEQUENCE</scope>
</reference>
<evidence type="ECO:0000313" key="2">
    <source>
        <dbReference type="Proteomes" id="UP001187192"/>
    </source>
</evidence>
<dbReference type="Proteomes" id="UP001187192">
    <property type="component" value="Unassembled WGS sequence"/>
</dbReference>
<protein>
    <submittedName>
        <fullName evidence="1">Uncharacterized protein</fullName>
    </submittedName>
</protein>
<sequence>MAACLSWSSGKVAITRLTTIPSYATMESAAHHSWSSGEVAISSPSRFDCGWDLITTDGMPNEEDDDKARYGDATFRWPVSA</sequence>
<keyword evidence="2" id="KW-1185">Reference proteome</keyword>